<dbReference type="InterPro" id="IPR053161">
    <property type="entry name" value="Ulvan_degrading_GH"/>
</dbReference>
<dbReference type="PANTHER" id="PTHR36848:SF2">
    <property type="entry name" value="SECRETED PROTEIN"/>
    <property type="match status" value="1"/>
</dbReference>
<dbReference type="InterPro" id="IPR008979">
    <property type="entry name" value="Galactose-bd-like_sf"/>
</dbReference>
<reference evidence="2" key="1">
    <citation type="submission" date="2022-07" db="EMBL/GenBank/DDBJ databases">
        <title>Genome Sequence of Xylaria arbuscula.</title>
        <authorList>
            <person name="Buettner E."/>
        </authorList>
    </citation>
    <scope>NUCLEOTIDE SEQUENCE</scope>
    <source>
        <strain evidence="2">VT107</strain>
    </source>
</reference>
<keyword evidence="3" id="KW-1185">Reference proteome</keyword>
<accession>A0A9W8NGG2</accession>
<feature type="signal peptide" evidence="1">
    <location>
        <begin position="1"/>
        <end position="17"/>
    </location>
</feature>
<organism evidence="2 3">
    <name type="scientific">Xylaria arbuscula</name>
    <dbReference type="NCBI Taxonomy" id="114810"/>
    <lineage>
        <taxon>Eukaryota</taxon>
        <taxon>Fungi</taxon>
        <taxon>Dikarya</taxon>
        <taxon>Ascomycota</taxon>
        <taxon>Pezizomycotina</taxon>
        <taxon>Sordariomycetes</taxon>
        <taxon>Xylariomycetidae</taxon>
        <taxon>Xylariales</taxon>
        <taxon>Xylariaceae</taxon>
        <taxon>Xylaria</taxon>
    </lineage>
</organism>
<dbReference type="Pfam" id="PF17132">
    <property type="entry name" value="Glyco_hydro_106"/>
    <property type="match status" value="1"/>
</dbReference>
<evidence type="ECO:0000313" key="3">
    <source>
        <dbReference type="Proteomes" id="UP001148614"/>
    </source>
</evidence>
<sequence length="1008" mass="110810">MLLSSLAVLCASRIVQASFFDNFVSPDVEYRPKFRYWLPDASAEIDAVVRDVADIAAVGAGGLEFIPYYQLGPQPTNWSEYGFGSESHRKIFRAVMEAAAEHEVLLDFSVGGNQGQGVPSEPEEVGLALELAYVNISIPAGHLFNGTLPLSTQPSNPELYNMHALEEFGQQNLSVILGMEVLALSDGSSGTVTIGRVIDLSDKVDPNARSISWFTPPADEGSTWRLVAWYERYTNQRSILGGPDPLNFVQNGSWIVDHFSAAGARKMTSFFDDYVVPDDADKELLSRVSKYAWEDSMEMNAALWWTTGFAELFRSSRGYEINTCLPFLIKKDTYWAAQTLPYRETFVSPNQTLAEGCNDDYRIVLLEAYHNYLEASVEWAHDKGIEYSTEPAYNLPLNLLDSISLSDAPEGESLGFNDNPDLYRHLAGSAHMAGIPVVSSECGAQRTTAYSQSPRDFLWHIRRGLATGITMNVLHGFGYSGPYVNTTWPGFTTFSYVFTDMWGPRMPAWKHINESIAYITRNQYLAQISKPRVDLAFYQYAAPFAKVVYDNDNLEDIGFTYDYIGPSSLSEKIAMVKCGILAPDGPAYKGIIFDNQTKITVAAAQQVKSFAEAGLPIFIIGGTNFSSPGSSSENASIVQQTMAEVLALNSSVTVVSSASDLPASLAALEILPRVSFRGADTGKWYSFWRSTDEAEFAFLYNDGNQTETKEIEFQGVVNTIPYIADAWTGLTRPLLLYWSEDTNMIVPVTLAPDQTLILAFVQHDMDNLPIAAPPSLVATTVSSGVKSLTSAQEESSSYILAYLSQGDSSIRLSNGTTLDYTANPPSPLQLPTWNITIQEWRSTDDKFSMETAITIHNFPNSTLASWGSLHPEALKDASGIAEYVVEFTTPASGTASRQLGARLHLGTITDSVRVWMNGNQLPPIDVTSASDVALDITRFITAAGETNHLHVELASTLYNHVRANADEIWTFGVAATLGNAAYYEANPPLDYGLVGPVWVEWLEIVEVI</sequence>
<dbReference type="SUPFAM" id="SSF49785">
    <property type="entry name" value="Galactose-binding domain-like"/>
    <property type="match status" value="1"/>
</dbReference>
<comment type="caution">
    <text evidence="2">The sequence shown here is derived from an EMBL/GenBank/DDBJ whole genome shotgun (WGS) entry which is preliminary data.</text>
</comment>
<evidence type="ECO:0008006" key="4">
    <source>
        <dbReference type="Google" id="ProtNLM"/>
    </source>
</evidence>
<evidence type="ECO:0000256" key="1">
    <source>
        <dbReference type="SAM" id="SignalP"/>
    </source>
</evidence>
<dbReference type="AlphaFoldDB" id="A0A9W8NGG2"/>
<name>A0A9W8NGG2_9PEZI</name>
<evidence type="ECO:0000313" key="2">
    <source>
        <dbReference type="EMBL" id="KAJ3573716.1"/>
    </source>
</evidence>
<dbReference type="EMBL" id="JANPWZ010000662">
    <property type="protein sequence ID" value="KAJ3573716.1"/>
    <property type="molecule type" value="Genomic_DNA"/>
</dbReference>
<dbReference type="VEuPathDB" id="FungiDB:F4678DRAFT_469821"/>
<keyword evidence="1" id="KW-0732">Signal</keyword>
<gene>
    <name evidence="2" type="ORF">NPX13_g4600</name>
</gene>
<dbReference type="PANTHER" id="PTHR36848">
    <property type="entry name" value="DNA-BINDING PROTEIN (PUTATIVE SECRETED PROTEIN)-RELATED"/>
    <property type="match status" value="1"/>
</dbReference>
<dbReference type="Gene3D" id="2.60.120.260">
    <property type="entry name" value="Galactose-binding domain-like"/>
    <property type="match status" value="1"/>
</dbReference>
<proteinExistence type="predicted"/>
<feature type="chain" id="PRO_5041000594" description="Secreted protein" evidence="1">
    <location>
        <begin position="18"/>
        <end position="1008"/>
    </location>
</feature>
<protein>
    <recommendedName>
        <fullName evidence="4">Secreted protein</fullName>
    </recommendedName>
</protein>
<dbReference type="Proteomes" id="UP001148614">
    <property type="component" value="Unassembled WGS sequence"/>
</dbReference>